<feature type="signal peptide" evidence="2">
    <location>
        <begin position="1"/>
        <end position="23"/>
    </location>
</feature>
<evidence type="ECO:0000313" key="4">
    <source>
        <dbReference type="Proteomes" id="UP000275078"/>
    </source>
</evidence>
<evidence type="ECO:0000256" key="1">
    <source>
        <dbReference type="SAM" id="MobiDB-lite"/>
    </source>
</evidence>
<reference evidence="3 4" key="1">
    <citation type="journal article" date="2018" name="Nat. Ecol. Evol.">
        <title>Pezizomycetes genomes reveal the molecular basis of ectomycorrhizal truffle lifestyle.</title>
        <authorList>
            <person name="Murat C."/>
            <person name="Payen T."/>
            <person name="Noel B."/>
            <person name="Kuo A."/>
            <person name="Morin E."/>
            <person name="Chen J."/>
            <person name="Kohler A."/>
            <person name="Krizsan K."/>
            <person name="Balestrini R."/>
            <person name="Da Silva C."/>
            <person name="Montanini B."/>
            <person name="Hainaut M."/>
            <person name="Levati E."/>
            <person name="Barry K.W."/>
            <person name="Belfiori B."/>
            <person name="Cichocki N."/>
            <person name="Clum A."/>
            <person name="Dockter R.B."/>
            <person name="Fauchery L."/>
            <person name="Guy J."/>
            <person name="Iotti M."/>
            <person name="Le Tacon F."/>
            <person name="Lindquist E.A."/>
            <person name="Lipzen A."/>
            <person name="Malagnac F."/>
            <person name="Mello A."/>
            <person name="Molinier V."/>
            <person name="Miyauchi S."/>
            <person name="Poulain J."/>
            <person name="Riccioni C."/>
            <person name="Rubini A."/>
            <person name="Sitrit Y."/>
            <person name="Splivallo R."/>
            <person name="Traeger S."/>
            <person name="Wang M."/>
            <person name="Zifcakova L."/>
            <person name="Wipf D."/>
            <person name="Zambonelli A."/>
            <person name="Paolocci F."/>
            <person name="Nowrousian M."/>
            <person name="Ottonello S."/>
            <person name="Baldrian P."/>
            <person name="Spatafora J.W."/>
            <person name="Henrissat B."/>
            <person name="Nagy L.G."/>
            <person name="Aury J.M."/>
            <person name="Wincker P."/>
            <person name="Grigoriev I.V."/>
            <person name="Bonfante P."/>
            <person name="Martin F.M."/>
        </authorList>
    </citation>
    <scope>NUCLEOTIDE SEQUENCE [LARGE SCALE GENOMIC DNA]</scope>
    <source>
        <strain evidence="3 4">RN42</strain>
    </source>
</reference>
<evidence type="ECO:0000313" key="3">
    <source>
        <dbReference type="EMBL" id="RPA83053.1"/>
    </source>
</evidence>
<organism evidence="3 4">
    <name type="scientific">Ascobolus immersus RN42</name>
    <dbReference type="NCBI Taxonomy" id="1160509"/>
    <lineage>
        <taxon>Eukaryota</taxon>
        <taxon>Fungi</taxon>
        <taxon>Dikarya</taxon>
        <taxon>Ascomycota</taxon>
        <taxon>Pezizomycotina</taxon>
        <taxon>Pezizomycetes</taxon>
        <taxon>Pezizales</taxon>
        <taxon>Ascobolaceae</taxon>
        <taxon>Ascobolus</taxon>
    </lineage>
</organism>
<keyword evidence="4" id="KW-1185">Reference proteome</keyword>
<keyword evidence="2" id="KW-0732">Signal</keyword>
<dbReference type="AlphaFoldDB" id="A0A3N4IAE0"/>
<name>A0A3N4IAE0_ASCIM</name>
<feature type="chain" id="PRO_5018051980" evidence="2">
    <location>
        <begin position="24"/>
        <end position="96"/>
    </location>
</feature>
<proteinExistence type="predicted"/>
<gene>
    <name evidence="3" type="ORF">BJ508DRAFT_413716</name>
</gene>
<dbReference type="EMBL" id="ML119667">
    <property type="protein sequence ID" value="RPA83053.1"/>
    <property type="molecule type" value="Genomic_DNA"/>
</dbReference>
<evidence type="ECO:0000256" key="2">
    <source>
        <dbReference type="SAM" id="SignalP"/>
    </source>
</evidence>
<sequence length="96" mass="10850">MMKASLTAIFFLVLAFANFTVLASQHSKAYPKSSRISRDTHHRAQQTIKVQYPGETAQPQVVGDMRYMAKIMGGGRRHARPSAGRVLRRSHVRARR</sequence>
<accession>A0A3N4IAE0</accession>
<feature type="region of interest" description="Disordered" evidence="1">
    <location>
        <begin position="73"/>
        <end position="96"/>
    </location>
</feature>
<protein>
    <submittedName>
        <fullName evidence="3">Uncharacterized protein</fullName>
    </submittedName>
</protein>
<feature type="compositionally biased region" description="Basic residues" evidence="1">
    <location>
        <begin position="75"/>
        <end position="96"/>
    </location>
</feature>
<dbReference type="Proteomes" id="UP000275078">
    <property type="component" value="Unassembled WGS sequence"/>
</dbReference>